<feature type="coiled-coil region" evidence="1">
    <location>
        <begin position="45"/>
        <end position="96"/>
    </location>
</feature>
<feature type="coiled-coil region" evidence="1">
    <location>
        <begin position="344"/>
        <end position="371"/>
    </location>
</feature>
<sequence length="488" mass="55841">MARTTPLPYHERTVVVRQYVVERYTDMKKVLFLDRTEFQWYKKLALEKEKEAETALRQRDKVKKNLAKVEEKNKKLEALLKKAQRDIKQLKKLIRTPTVDIEWKMESESMVMTNVEGDQGPPSKAHRKRTHNWTQGEVRTQKTHCKYCNADEKIMTLEEIIQQLTEDNQRCEARCARLQSENESTDRLMSILANRIFDCELKKSLDETIYRLSGCVDSLESRHEVLHNEMYSISQNLVKIQEELRNGPAEIGAKLETLQSQIEGSISLLKEDFDLVKKLVDDCSSSAERMERQFQEKLDDFNQQLAGTRVAVETLQTRVNTSDGHMASMEKMLGELTEANGRRREEESTELNDLKEKCSLMEARLSALKATQEDQIEVTTKRVDQLERWAIACHNISQRLMELSGGITAAPVPPLGRCSSATGHLPAHIQFPDATALLRAALPYVPHPAHPNQFQLIAASLPQMQPPSGIGARFVRPQQMPRQMPPAP</sequence>
<organism evidence="3 4">
    <name type="scientific">Steinernema hermaphroditum</name>
    <dbReference type="NCBI Taxonomy" id="289476"/>
    <lineage>
        <taxon>Eukaryota</taxon>
        <taxon>Metazoa</taxon>
        <taxon>Ecdysozoa</taxon>
        <taxon>Nematoda</taxon>
        <taxon>Chromadorea</taxon>
        <taxon>Rhabditida</taxon>
        <taxon>Tylenchina</taxon>
        <taxon>Panagrolaimomorpha</taxon>
        <taxon>Strongyloidoidea</taxon>
        <taxon>Steinernematidae</taxon>
        <taxon>Steinernema</taxon>
    </lineage>
</organism>
<evidence type="ECO:0000313" key="3">
    <source>
        <dbReference type="EMBL" id="KAK0405334.1"/>
    </source>
</evidence>
<keyword evidence="1" id="KW-0175">Coiled coil</keyword>
<feature type="coiled-coil region" evidence="1">
    <location>
        <begin position="154"/>
        <end position="188"/>
    </location>
</feature>
<proteinExistence type="predicted"/>
<evidence type="ECO:0000313" key="4">
    <source>
        <dbReference type="Proteomes" id="UP001175271"/>
    </source>
</evidence>
<comment type="caution">
    <text evidence="3">The sequence shown here is derived from an EMBL/GenBank/DDBJ whole genome shotgun (WGS) entry which is preliminary data.</text>
</comment>
<accession>A0AA39LQ99</accession>
<protein>
    <submittedName>
        <fullName evidence="3">Uncharacterized protein</fullName>
    </submittedName>
</protein>
<evidence type="ECO:0000256" key="1">
    <source>
        <dbReference type="SAM" id="Coils"/>
    </source>
</evidence>
<dbReference type="Proteomes" id="UP001175271">
    <property type="component" value="Unassembled WGS sequence"/>
</dbReference>
<dbReference type="EMBL" id="JAUCMV010000004">
    <property type="protein sequence ID" value="KAK0405334.1"/>
    <property type="molecule type" value="Genomic_DNA"/>
</dbReference>
<dbReference type="AlphaFoldDB" id="A0AA39LQ99"/>
<feature type="region of interest" description="Disordered" evidence="2">
    <location>
        <begin position="115"/>
        <end position="136"/>
    </location>
</feature>
<name>A0AA39LQ99_9BILA</name>
<keyword evidence="4" id="KW-1185">Reference proteome</keyword>
<evidence type="ECO:0000256" key="2">
    <source>
        <dbReference type="SAM" id="MobiDB-lite"/>
    </source>
</evidence>
<gene>
    <name evidence="3" type="ORF">QR680_017929</name>
</gene>
<reference evidence="3" key="1">
    <citation type="submission" date="2023-06" db="EMBL/GenBank/DDBJ databases">
        <title>Genomic analysis of the entomopathogenic nematode Steinernema hermaphroditum.</title>
        <authorList>
            <person name="Schwarz E.M."/>
            <person name="Heppert J.K."/>
            <person name="Baniya A."/>
            <person name="Schwartz H.T."/>
            <person name="Tan C.-H."/>
            <person name="Antoshechkin I."/>
            <person name="Sternberg P.W."/>
            <person name="Goodrich-Blair H."/>
            <person name="Dillman A.R."/>
        </authorList>
    </citation>
    <scope>NUCLEOTIDE SEQUENCE</scope>
    <source>
        <strain evidence="3">PS9179</strain>
        <tissue evidence="3">Whole animal</tissue>
    </source>
</reference>